<dbReference type="Gene3D" id="2.170.130.10">
    <property type="entry name" value="TonB-dependent receptor, plug domain"/>
    <property type="match status" value="1"/>
</dbReference>
<comment type="similarity">
    <text evidence="4">Belongs to the TonB-dependent receptor family.</text>
</comment>
<reference evidence="8" key="1">
    <citation type="submission" date="2023-01" db="EMBL/GenBank/DDBJ databases">
        <title>The genome sequence of Kordiimonadaceae bacterium 6D33.</title>
        <authorList>
            <person name="Liu Y."/>
        </authorList>
    </citation>
    <scope>NUCLEOTIDE SEQUENCE</scope>
    <source>
        <strain evidence="8">6D33</strain>
    </source>
</reference>
<dbReference type="KEGG" id="gso:PH603_13110"/>
<dbReference type="Gene3D" id="2.40.170.20">
    <property type="entry name" value="TonB-dependent receptor, beta-barrel domain"/>
    <property type="match status" value="1"/>
</dbReference>
<keyword evidence="8" id="KW-0675">Receptor</keyword>
<keyword evidence="9" id="KW-1185">Reference proteome</keyword>
<dbReference type="InterPro" id="IPR000531">
    <property type="entry name" value="Beta-barrel_TonB"/>
</dbReference>
<evidence type="ECO:0000313" key="9">
    <source>
        <dbReference type="Proteomes" id="UP001217500"/>
    </source>
</evidence>
<dbReference type="Pfam" id="PF07715">
    <property type="entry name" value="Plug"/>
    <property type="match status" value="1"/>
</dbReference>
<evidence type="ECO:0000259" key="7">
    <source>
        <dbReference type="Pfam" id="PF07715"/>
    </source>
</evidence>
<comment type="subcellular location">
    <subcellularLocation>
        <location evidence="1 4">Cell outer membrane</location>
    </subcellularLocation>
</comment>
<evidence type="ECO:0000313" key="8">
    <source>
        <dbReference type="EMBL" id="WCL53477.1"/>
    </source>
</evidence>
<keyword evidence="3" id="KW-0998">Cell outer membrane</keyword>
<feature type="signal peptide" evidence="5">
    <location>
        <begin position="1"/>
        <end position="42"/>
    </location>
</feature>
<proteinExistence type="inferred from homology"/>
<dbReference type="EMBL" id="CP116805">
    <property type="protein sequence ID" value="WCL53477.1"/>
    <property type="molecule type" value="Genomic_DNA"/>
</dbReference>
<name>A0AAF0BKX7_9PROT</name>
<feature type="chain" id="PRO_5041968266" evidence="5">
    <location>
        <begin position="43"/>
        <end position="1036"/>
    </location>
</feature>
<dbReference type="InterPro" id="IPR037066">
    <property type="entry name" value="Plug_dom_sf"/>
</dbReference>
<keyword evidence="5" id="KW-0732">Signal</keyword>
<dbReference type="Proteomes" id="UP001217500">
    <property type="component" value="Chromosome"/>
</dbReference>
<keyword evidence="2 4" id="KW-0472">Membrane</keyword>
<dbReference type="SUPFAM" id="SSF56935">
    <property type="entry name" value="Porins"/>
    <property type="match status" value="1"/>
</dbReference>
<dbReference type="PANTHER" id="PTHR40980:SF3">
    <property type="entry name" value="TONB-DEPENDENT RECEPTOR-LIKE BETA-BARREL DOMAIN-CONTAINING PROTEIN"/>
    <property type="match status" value="1"/>
</dbReference>
<evidence type="ECO:0000259" key="6">
    <source>
        <dbReference type="Pfam" id="PF00593"/>
    </source>
</evidence>
<dbReference type="PANTHER" id="PTHR40980">
    <property type="entry name" value="PLUG DOMAIN-CONTAINING PROTEIN"/>
    <property type="match status" value="1"/>
</dbReference>
<evidence type="ECO:0000256" key="2">
    <source>
        <dbReference type="ARBA" id="ARBA00023136"/>
    </source>
</evidence>
<evidence type="ECO:0000256" key="4">
    <source>
        <dbReference type="RuleBase" id="RU003357"/>
    </source>
</evidence>
<sequence>MNTIIVEREAVRGDGPSRARLLLCGTSLAALLTVGLAAPANAAEGDEVAFEEIVVTGIRKSLKESADIKRNARGVVDGVVAEDIGKFPDSNIAESLQRITGVAINRQAGEGSQVTVRGFGAGFNQVTINGRTMPTADIPVIGGDGQGLLGQASDRAFDFSTLASESVSSMQVYKSGRADIASGGVGATINVNTRKPLDNDAGLTGTVVAKAAHDTHVDQGNKVTPELAGFMSWSNDESNFGVALFAGYSKRDSAAGAIRNAGWDVISADAVLDPSSGLLTNNAKVTGLPTDGRNVAIARDSRYQFTELSRERINGQAVIQFNPTERFRFTADALYAESSAKEDRTDLSNWFDRPFDQLAFDDNPVATSVFLSENKGGGVKDFALQQSHSATKDKLESFGVNLEFDATDGLTFILDGHTSKASVRPDARTGFAQTNVGMAMPVVLNHSVDYSSGFPQIVVNRDDSIRSNGDGVYDLNDVSTQISNDNRDIYQLNDIDQIDLRGEWDLDDKTKFTFGANYRTQRNETYEALYQQVMGNWGANNPGDVERLAPGALELYDWDDAFKEFPIPSGLVGVRGNALDIFEAASAYYLSQGNTLNLQQENFDIVEEDVLSFYGQFDGEFDLADRRVRFSAGLRYEQTDVTAFSQSAPTTEIVWQGDQDFARVAGAGQGGFSVDGSYHNFLPNLDLAIDLTDTFVTRFSYSKTMSRTGYDNLKASTSLSQPSGPTALGGTLTANTGTPGLLPLVSENFDVSFEWYYGDDDWLSVGLFHKNVKNFVGSRTVQENLFGIRNATSGEAGTRSGQALDALQSIGITATNAHLFAMSALIDQLGSVNDAVSTFQAHVVNGALDPAYYVSVETDYDVRANGNDPLWIIDVTRPLNIESAAIRGIELAGQHFFGDTGFGIAASYTLVDGDIGYDVTKSPTESQFALEGLSDTANLTLIYEKDRISARASYNWRDKFLSDANRGDSYNNPTFTDSFATIDVSVSYNVTDDLVVSLDAINITGENTYQYNRAPNQLWFARENAPRFFLGARYKF</sequence>
<evidence type="ECO:0000256" key="5">
    <source>
        <dbReference type="SAM" id="SignalP"/>
    </source>
</evidence>
<keyword evidence="4" id="KW-0798">TonB box</keyword>
<dbReference type="InterPro" id="IPR010104">
    <property type="entry name" value="TonB_rcpt_bac"/>
</dbReference>
<dbReference type="Pfam" id="PF00593">
    <property type="entry name" value="TonB_dep_Rec_b-barrel"/>
    <property type="match status" value="1"/>
</dbReference>
<dbReference type="GO" id="GO:0009279">
    <property type="term" value="C:cell outer membrane"/>
    <property type="evidence" value="ECO:0007669"/>
    <property type="project" value="UniProtKB-SubCell"/>
</dbReference>
<evidence type="ECO:0000256" key="1">
    <source>
        <dbReference type="ARBA" id="ARBA00004442"/>
    </source>
</evidence>
<organism evidence="8 9">
    <name type="scientific">Gimibacter soli</name>
    <dbReference type="NCBI Taxonomy" id="3024400"/>
    <lineage>
        <taxon>Bacteria</taxon>
        <taxon>Pseudomonadati</taxon>
        <taxon>Pseudomonadota</taxon>
        <taxon>Alphaproteobacteria</taxon>
        <taxon>Kordiimonadales</taxon>
        <taxon>Temperatibacteraceae</taxon>
        <taxon>Gimibacter</taxon>
    </lineage>
</organism>
<feature type="domain" description="TonB-dependent receptor-like beta-barrel" evidence="6">
    <location>
        <begin position="460"/>
        <end position="1003"/>
    </location>
</feature>
<dbReference type="NCBIfam" id="TIGR01782">
    <property type="entry name" value="TonB-Xanth-Caul"/>
    <property type="match status" value="1"/>
</dbReference>
<protein>
    <submittedName>
        <fullName evidence="8">TonB-dependent receptor</fullName>
    </submittedName>
</protein>
<dbReference type="RefSeq" id="WP_289502989.1">
    <property type="nucleotide sequence ID" value="NZ_CP116805.1"/>
</dbReference>
<feature type="domain" description="TonB-dependent receptor plug" evidence="7">
    <location>
        <begin position="70"/>
        <end position="186"/>
    </location>
</feature>
<gene>
    <name evidence="8" type="ORF">PH603_13110</name>
</gene>
<evidence type="ECO:0000256" key="3">
    <source>
        <dbReference type="ARBA" id="ARBA00023237"/>
    </source>
</evidence>
<dbReference type="InterPro" id="IPR012910">
    <property type="entry name" value="Plug_dom"/>
</dbReference>
<dbReference type="InterPro" id="IPR036942">
    <property type="entry name" value="Beta-barrel_TonB_sf"/>
</dbReference>
<accession>A0AAF0BKX7</accession>
<dbReference type="AlphaFoldDB" id="A0AAF0BKX7"/>